<proteinExistence type="predicted"/>
<dbReference type="EMBL" id="MCGH01000003">
    <property type="protein sequence ID" value="ODM04138.1"/>
    <property type="molecule type" value="Genomic_DNA"/>
</dbReference>
<organism evidence="2 3">
    <name type="scientific">Eisenbergiella tayi</name>
    <dbReference type="NCBI Taxonomy" id="1432052"/>
    <lineage>
        <taxon>Bacteria</taxon>
        <taxon>Bacillati</taxon>
        <taxon>Bacillota</taxon>
        <taxon>Clostridia</taxon>
        <taxon>Lachnospirales</taxon>
        <taxon>Lachnospiraceae</taxon>
        <taxon>Eisenbergiella</taxon>
    </lineage>
</organism>
<accession>A0A1E3A5Y6</accession>
<evidence type="ECO:0000313" key="3">
    <source>
        <dbReference type="Proteomes" id="UP000094067"/>
    </source>
</evidence>
<keyword evidence="1" id="KW-0472">Membrane</keyword>
<name>A0A1E3A5Y6_9FIRM</name>
<evidence type="ECO:0000313" key="2">
    <source>
        <dbReference type="EMBL" id="ODM04138.1"/>
    </source>
</evidence>
<feature type="transmembrane region" description="Helical" evidence="1">
    <location>
        <begin position="16"/>
        <end position="36"/>
    </location>
</feature>
<comment type="caution">
    <text evidence="2">The sequence shown here is derived from an EMBL/GenBank/DDBJ whole genome shotgun (WGS) entry which is preliminary data.</text>
</comment>
<evidence type="ECO:0000256" key="1">
    <source>
        <dbReference type="SAM" id="Phobius"/>
    </source>
</evidence>
<dbReference type="AlphaFoldDB" id="A0A1E3A5Y6"/>
<protein>
    <submittedName>
        <fullName evidence="2">Uncharacterized protein</fullName>
    </submittedName>
</protein>
<gene>
    <name evidence="2" type="ORF">BEI61_04942</name>
</gene>
<dbReference type="Proteomes" id="UP000094067">
    <property type="component" value="Unassembled WGS sequence"/>
</dbReference>
<keyword evidence="1" id="KW-0812">Transmembrane</keyword>
<keyword evidence="1" id="KW-1133">Transmembrane helix</keyword>
<sequence length="89" mass="10288">MEWVSFCRNQPEGIRAITMFCMIVFVCVSFYEVYFWSMGVYLFRLKPMLIVTLILAFIPAMAAQAINVRVFTIASAFILLYDVLIDVDT</sequence>
<feature type="transmembrane region" description="Helical" evidence="1">
    <location>
        <begin position="48"/>
        <end position="81"/>
    </location>
</feature>
<reference evidence="2 3" key="1">
    <citation type="submission" date="2016-07" db="EMBL/GenBank/DDBJ databases">
        <title>Characterization of isolates of Eisenbergiella tayi derived from blood cultures, using whole genome sequencing.</title>
        <authorList>
            <person name="Burdz T."/>
            <person name="Wiebe D."/>
            <person name="Huynh C."/>
            <person name="Bernard K."/>
        </authorList>
    </citation>
    <scope>NUCLEOTIDE SEQUENCE [LARGE SCALE GENOMIC DNA]</scope>
    <source>
        <strain evidence="2 3">NML 110608</strain>
    </source>
</reference>